<evidence type="ECO:0000256" key="7">
    <source>
        <dbReference type="ARBA" id="ARBA00038459"/>
    </source>
</evidence>
<dbReference type="GO" id="GO:0005886">
    <property type="term" value="C:plasma membrane"/>
    <property type="evidence" value="ECO:0007669"/>
    <property type="project" value="UniProtKB-SubCell"/>
</dbReference>
<protein>
    <submittedName>
        <fullName evidence="10">Putative transporter</fullName>
    </submittedName>
</protein>
<keyword evidence="2" id="KW-0813">Transport</keyword>
<keyword evidence="11" id="KW-1185">Reference proteome</keyword>
<feature type="domain" description="Major facilitator superfamily (MFS) profile" evidence="9">
    <location>
        <begin position="79"/>
        <end position="514"/>
    </location>
</feature>
<dbReference type="STRING" id="2656787.A0A370T9P8"/>
<accession>A0A370T9P8</accession>
<comment type="subcellular location">
    <subcellularLocation>
        <location evidence="1">Cell membrane</location>
        <topology evidence="1">Multi-pass membrane protein</topology>
    </subcellularLocation>
</comment>
<evidence type="ECO:0000256" key="6">
    <source>
        <dbReference type="ARBA" id="ARBA00023136"/>
    </source>
</evidence>
<feature type="transmembrane region" description="Helical" evidence="8">
    <location>
        <begin position="231"/>
        <end position="253"/>
    </location>
</feature>
<evidence type="ECO:0000256" key="2">
    <source>
        <dbReference type="ARBA" id="ARBA00022448"/>
    </source>
</evidence>
<dbReference type="InterPro" id="IPR011701">
    <property type="entry name" value="MFS"/>
</dbReference>
<dbReference type="Proteomes" id="UP000254866">
    <property type="component" value="Unassembled WGS sequence"/>
</dbReference>
<dbReference type="EMBL" id="NPIC01000015">
    <property type="protein sequence ID" value="RDL30387.1"/>
    <property type="molecule type" value="Genomic_DNA"/>
</dbReference>
<comment type="caution">
    <text evidence="10">The sequence shown here is derived from an EMBL/GenBank/DDBJ whole genome shotgun (WGS) entry which is preliminary data.</text>
</comment>
<feature type="transmembrane region" description="Helical" evidence="8">
    <location>
        <begin position="450"/>
        <end position="473"/>
    </location>
</feature>
<feature type="transmembrane region" description="Helical" evidence="8">
    <location>
        <begin position="417"/>
        <end position="438"/>
    </location>
</feature>
<dbReference type="CDD" id="cd17323">
    <property type="entry name" value="MFS_Tpo1_MDR_like"/>
    <property type="match status" value="1"/>
</dbReference>
<feature type="transmembrane region" description="Helical" evidence="8">
    <location>
        <begin position="117"/>
        <end position="134"/>
    </location>
</feature>
<gene>
    <name evidence="10" type="ORF">BP5553_10265</name>
</gene>
<dbReference type="RefSeq" id="XP_031864912.1">
    <property type="nucleotide sequence ID" value="XM_032018888.1"/>
</dbReference>
<dbReference type="PANTHER" id="PTHR23502">
    <property type="entry name" value="MAJOR FACILITATOR SUPERFAMILY"/>
    <property type="match status" value="1"/>
</dbReference>
<dbReference type="FunFam" id="1.20.1250.20:FF:000011">
    <property type="entry name" value="MFS multidrug transporter, putative"/>
    <property type="match status" value="1"/>
</dbReference>
<dbReference type="PANTHER" id="PTHR23502:SF186">
    <property type="entry name" value="MAJOR FACILITATOR SUPERFAMILY (MFS) PROFILE DOMAIN-CONTAINING PROTEIN"/>
    <property type="match status" value="1"/>
</dbReference>
<feature type="transmembrane region" description="Helical" evidence="8">
    <location>
        <begin position="77"/>
        <end position="97"/>
    </location>
</feature>
<evidence type="ECO:0000313" key="10">
    <source>
        <dbReference type="EMBL" id="RDL30387.1"/>
    </source>
</evidence>
<evidence type="ECO:0000256" key="4">
    <source>
        <dbReference type="ARBA" id="ARBA00022692"/>
    </source>
</evidence>
<dbReference type="SUPFAM" id="SSF103473">
    <property type="entry name" value="MFS general substrate transporter"/>
    <property type="match status" value="1"/>
</dbReference>
<evidence type="ECO:0000259" key="9">
    <source>
        <dbReference type="PROSITE" id="PS50850"/>
    </source>
</evidence>
<evidence type="ECO:0000256" key="1">
    <source>
        <dbReference type="ARBA" id="ARBA00004651"/>
    </source>
</evidence>
<evidence type="ECO:0000256" key="5">
    <source>
        <dbReference type="ARBA" id="ARBA00022989"/>
    </source>
</evidence>
<dbReference type="GO" id="GO:0022857">
    <property type="term" value="F:transmembrane transporter activity"/>
    <property type="evidence" value="ECO:0007669"/>
    <property type="project" value="InterPro"/>
</dbReference>
<evidence type="ECO:0000256" key="3">
    <source>
        <dbReference type="ARBA" id="ARBA00022475"/>
    </source>
</evidence>
<reference evidence="10 11" key="1">
    <citation type="journal article" date="2018" name="IMA Fungus">
        <title>IMA Genome-F 9: Draft genome sequence of Annulohypoxylon stygium, Aspergillus mulundensis, Berkeleyomyces basicola (syn. Thielaviopsis basicola), Ceratocystis smalleyi, two Cercospora beticola strains, Coleophoma cylindrospora, Fusarium fracticaudum, Phialophora cf. hyalina, and Morchella septimelata.</title>
        <authorList>
            <person name="Wingfield B.D."/>
            <person name="Bills G.F."/>
            <person name="Dong Y."/>
            <person name="Huang W."/>
            <person name="Nel W.J."/>
            <person name="Swalarsk-Parry B.S."/>
            <person name="Vaghefi N."/>
            <person name="Wilken P.M."/>
            <person name="An Z."/>
            <person name="de Beer Z.W."/>
            <person name="De Vos L."/>
            <person name="Chen L."/>
            <person name="Duong T.A."/>
            <person name="Gao Y."/>
            <person name="Hammerbacher A."/>
            <person name="Kikkert J.R."/>
            <person name="Li Y."/>
            <person name="Li H."/>
            <person name="Li K."/>
            <person name="Li Q."/>
            <person name="Liu X."/>
            <person name="Ma X."/>
            <person name="Naidoo K."/>
            <person name="Pethybridge S.J."/>
            <person name="Sun J."/>
            <person name="Steenkamp E.T."/>
            <person name="van der Nest M.A."/>
            <person name="van Wyk S."/>
            <person name="Wingfield M.J."/>
            <person name="Xiong C."/>
            <person name="Yue Q."/>
            <person name="Zhang X."/>
        </authorList>
    </citation>
    <scope>NUCLEOTIDE SEQUENCE [LARGE SCALE GENOMIC DNA]</scope>
    <source>
        <strain evidence="10 11">BP 5553</strain>
    </source>
</reference>
<dbReference type="InterPro" id="IPR020846">
    <property type="entry name" value="MFS_dom"/>
</dbReference>
<keyword evidence="3" id="KW-1003">Cell membrane</keyword>
<keyword evidence="5 8" id="KW-1133">Transmembrane helix</keyword>
<keyword evidence="6 8" id="KW-0472">Membrane</keyword>
<dbReference type="PROSITE" id="PS50850">
    <property type="entry name" value="MFS"/>
    <property type="match status" value="1"/>
</dbReference>
<feature type="transmembrane region" description="Helical" evidence="8">
    <location>
        <begin position="485"/>
        <end position="505"/>
    </location>
</feature>
<comment type="similarity">
    <text evidence="7">Belongs to the major facilitator superfamily. DHA1 family. Polyamines/proton antiporter (TC 2.A.1.2.16) subfamily.</text>
</comment>
<dbReference type="OrthoDB" id="446368at2759"/>
<keyword evidence="4 8" id="KW-0812">Transmembrane</keyword>
<dbReference type="AlphaFoldDB" id="A0A370T9P8"/>
<sequence length="548" mass="59657">MTVLPEPAIADDVLPQRGKDFSQRMSWIRSLLLRTRLENDICNQNYAGNGTADDPYVIDYLQNDYEDAMGFPVQRKWAIAVLQSMSTLAVTFASSAYASGIEGVKRHFDVSGEVATLGLSLFVLGFALGPLIWAPLSELYGRKSTYVISFMAYTAFSVAATCSPNIQSLLVLRFFASAFGSSSMTNTGGFIADMFTKEQRGMATGLFVTAPFLGPALGPVAGGFLDETQGWRWILGLIAILAGVVWIATTLTTRETYAPFILRSRAKALSKMTGNVYVSRPDAGKPPKTLTQELSVALSRPWILLFREPIVLLMSLYMSIIYGTLYMFFAAIPIVFQGSRGWNQGTAGLPFVGVTIGVCLATVLAGVDNKRYVRLCATIAAKGATVEPEARLSTAMAGSIILPIGLFLFAWTTYPSVHWIAPVIGALLFSCGLVLVFISQMSYLIDSYTIYAASVLAASSMIRSLFGTAFPLFTTQMYANLGDQWASSIPAFLVLACVPIPFLFYKYGPRIRSKCKYASEAAKVLEMIRRRHAVVIGGEPNGLEEEAK</sequence>
<evidence type="ECO:0000256" key="8">
    <source>
        <dbReference type="SAM" id="Phobius"/>
    </source>
</evidence>
<feature type="transmembrane region" description="Helical" evidence="8">
    <location>
        <begin position="348"/>
        <end position="367"/>
    </location>
</feature>
<dbReference type="GeneID" id="43603114"/>
<feature type="transmembrane region" description="Helical" evidence="8">
    <location>
        <begin position="310"/>
        <end position="336"/>
    </location>
</feature>
<feature type="transmembrane region" description="Helical" evidence="8">
    <location>
        <begin position="204"/>
        <end position="225"/>
    </location>
</feature>
<organism evidence="10 11">
    <name type="scientific">Venustampulla echinocandica</name>
    <dbReference type="NCBI Taxonomy" id="2656787"/>
    <lineage>
        <taxon>Eukaryota</taxon>
        <taxon>Fungi</taxon>
        <taxon>Dikarya</taxon>
        <taxon>Ascomycota</taxon>
        <taxon>Pezizomycotina</taxon>
        <taxon>Leotiomycetes</taxon>
        <taxon>Helotiales</taxon>
        <taxon>Pleuroascaceae</taxon>
        <taxon>Venustampulla</taxon>
    </lineage>
</organism>
<dbReference type="Pfam" id="PF07690">
    <property type="entry name" value="MFS_1"/>
    <property type="match status" value="1"/>
</dbReference>
<proteinExistence type="inferred from homology"/>
<evidence type="ECO:0000313" key="11">
    <source>
        <dbReference type="Proteomes" id="UP000254866"/>
    </source>
</evidence>
<feature type="transmembrane region" description="Helical" evidence="8">
    <location>
        <begin position="392"/>
        <end position="411"/>
    </location>
</feature>
<name>A0A370T9P8_9HELO</name>
<dbReference type="InterPro" id="IPR036259">
    <property type="entry name" value="MFS_trans_sf"/>
</dbReference>
<dbReference type="Gene3D" id="1.20.1250.20">
    <property type="entry name" value="MFS general substrate transporter like domains"/>
    <property type="match status" value="1"/>
</dbReference>